<evidence type="ECO:0000256" key="4">
    <source>
        <dbReference type="SAM" id="MobiDB-lite"/>
    </source>
</evidence>
<dbReference type="AlphaFoldDB" id="A0AAV8GW39"/>
<evidence type="ECO:0000313" key="9">
    <source>
        <dbReference type="EMBL" id="KAJ4809749.1"/>
    </source>
</evidence>
<dbReference type="FunFam" id="1.10.10.10:FF:000322">
    <property type="entry name" value="Probable disease resistance protein At1g63360"/>
    <property type="match status" value="1"/>
</dbReference>
<dbReference type="Gene3D" id="3.40.50.300">
    <property type="entry name" value="P-loop containing nucleotide triphosphate hydrolases"/>
    <property type="match status" value="1"/>
</dbReference>
<feature type="compositionally biased region" description="Basic residues" evidence="4">
    <location>
        <begin position="8"/>
        <end position="22"/>
    </location>
</feature>
<dbReference type="InterPro" id="IPR056789">
    <property type="entry name" value="LRR_R13L1-DRL21"/>
</dbReference>
<reference evidence="9" key="1">
    <citation type="submission" date="2022-08" db="EMBL/GenBank/DDBJ databases">
        <authorList>
            <person name="Marques A."/>
        </authorList>
    </citation>
    <scope>NUCLEOTIDE SEQUENCE</scope>
    <source>
        <strain evidence="9">RhyPub2mFocal</strain>
        <tissue evidence="9">Leaves</tissue>
    </source>
</reference>
<keyword evidence="2" id="KW-0677">Repeat</keyword>
<dbReference type="InterPro" id="IPR036388">
    <property type="entry name" value="WH-like_DNA-bd_sf"/>
</dbReference>
<comment type="caution">
    <text evidence="9">The sequence shown here is derived from an EMBL/GenBank/DDBJ whole genome shotgun (WGS) entry which is preliminary data.</text>
</comment>
<keyword evidence="1" id="KW-0433">Leucine-rich repeat</keyword>
<evidence type="ECO:0000256" key="2">
    <source>
        <dbReference type="ARBA" id="ARBA00022737"/>
    </source>
</evidence>
<keyword evidence="3" id="KW-0611">Plant defense</keyword>
<dbReference type="PANTHER" id="PTHR36766">
    <property type="entry name" value="PLANT BROAD-SPECTRUM MILDEW RESISTANCE PROTEIN RPW8"/>
    <property type="match status" value="1"/>
</dbReference>
<feature type="domain" description="NB-ARC" evidence="5">
    <location>
        <begin position="168"/>
        <end position="336"/>
    </location>
</feature>
<dbReference type="InterPro" id="IPR058922">
    <property type="entry name" value="WHD_DRP"/>
</dbReference>
<dbReference type="InterPro" id="IPR002182">
    <property type="entry name" value="NB-ARC"/>
</dbReference>
<dbReference type="Gene3D" id="3.80.10.10">
    <property type="entry name" value="Ribonuclease Inhibitor"/>
    <property type="match status" value="2"/>
</dbReference>
<evidence type="ECO:0000259" key="8">
    <source>
        <dbReference type="Pfam" id="PF25019"/>
    </source>
</evidence>
<gene>
    <name evidence="9" type="ORF">LUZ62_022315</name>
</gene>
<dbReference type="Gene3D" id="1.10.10.10">
    <property type="entry name" value="Winged helix-like DNA-binding domain superfamily/Winged helix DNA-binding domain"/>
    <property type="match status" value="1"/>
</dbReference>
<accession>A0AAV8GW39</accession>
<dbReference type="Pfam" id="PF05678">
    <property type="entry name" value="VQ"/>
    <property type="match status" value="1"/>
</dbReference>
<evidence type="ECO:0000259" key="6">
    <source>
        <dbReference type="Pfam" id="PF05678"/>
    </source>
</evidence>
<evidence type="ECO:0000259" key="7">
    <source>
        <dbReference type="Pfam" id="PF23559"/>
    </source>
</evidence>
<protein>
    <submittedName>
        <fullName evidence="9">NBS-LRR-like resistance protein</fullName>
    </submittedName>
</protein>
<dbReference type="Proteomes" id="UP001140206">
    <property type="component" value="Chromosome 1"/>
</dbReference>
<dbReference type="PANTHER" id="PTHR36766:SF55">
    <property type="entry name" value="OS11G0492900 PROTEIN"/>
    <property type="match status" value="1"/>
</dbReference>
<keyword evidence="10" id="KW-1185">Reference proteome</keyword>
<dbReference type="InterPro" id="IPR032675">
    <property type="entry name" value="LRR_dom_sf"/>
</dbReference>
<dbReference type="GO" id="GO:0009626">
    <property type="term" value="P:plant-type hypersensitive response"/>
    <property type="evidence" value="ECO:0007669"/>
    <property type="project" value="UniProtKB-ARBA"/>
</dbReference>
<evidence type="ECO:0000256" key="1">
    <source>
        <dbReference type="ARBA" id="ARBA00022614"/>
    </source>
</evidence>
<organism evidence="9 10">
    <name type="scientific">Rhynchospora pubera</name>
    <dbReference type="NCBI Taxonomy" id="906938"/>
    <lineage>
        <taxon>Eukaryota</taxon>
        <taxon>Viridiplantae</taxon>
        <taxon>Streptophyta</taxon>
        <taxon>Embryophyta</taxon>
        <taxon>Tracheophyta</taxon>
        <taxon>Spermatophyta</taxon>
        <taxon>Magnoliopsida</taxon>
        <taxon>Liliopsida</taxon>
        <taxon>Poales</taxon>
        <taxon>Cyperaceae</taxon>
        <taxon>Cyperoideae</taxon>
        <taxon>Rhynchosporeae</taxon>
        <taxon>Rhynchospora</taxon>
    </lineage>
</organism>
<feature type="region of interest" description="Disordered" evidence="4">
    <location>
        <begin position="1"/>
        <end position="57"/>
    </location>
</feature>
<evidence type="ECO:0000259" key="5">
    <source>
        <dbReference type="Pfam" id="PF00931"/>
    </source>
</evidence>
<evidence type="ECO:0000313" key="10">
    <source>
        <dbReference type="Proteomes" id="UP001140206"/>
    </source>
</evidence>
<name>A0AAV8GW39_9POAL</name>
<dbReference type="Pfam" id="PF23559">
    <property type="entry name" value="WHD_DRP"/>
    <property type="match status" value="1"/>
</dbReference>
<dbReference type="GO" id="GO:0043531">
    <property type="term" value="F:ADP binding"/>
    <property type="evidence" value="ECO:0007669"/>
    <property type="project" value="InterPro"/>
</dbReference>
<dbReference type="GO" id="GO:0042742">
    <property type="term" value="P:defense response to bacterium"/>
    <property type="evidence" value="ECO:0007669"/>
    <property type="project" value="UniProtKB-ARBA"/>
</dbReference>
<dbReference type="SUPFAM" id="SSF52058">
    <property type="entry name" value="L domain-like"/>
    <property type="match status" value="1"/>
</dbReference>
<sequence length="979" mass="112558">MDPTNLSSHRRQLRGPRPPRLRISKESVKIRKPPPHPAPPPHATISDVSTPYDSDASPKIYYTKPSDFMSLVQRLTGRNSDADPSPSATSPAEIEKVVESDFSKQFSEAPFGLEKKKEEEGRRKKKNYKQCKLFTKLHTSHFFPSSLLPTPIQTEPEVGGSFVCGREDDRNKIFEFILGYNNRNPNFVCVVADRGTGRTTILDLIYNDERVLSTFDSRRFICMPEVYDDKELTRVVIQSLSRVPCNITDIEILKEIVTEELRDNKLLLLLDNFENKTQKYWDLLSMLLSACAKGSTIVVTTTRKTVSEVRGPMHFYYMNHLSDEWSWFIFKQGVFCSQNTNANSDLLDIGKQLVAKCRNNVLCIKGVSGLVRHSLNVDWWGAVLDSDFWEIYEMEGDPLSALRVCYEFLPPNLKKCFKYCSLFPKEHVFSKQHLVQMWLSQGFIEPGESKDLENIGLDYFDELVSRSFFRTLSIHNTKEEKFMMPGLVHDLVQQLCQNEYFQLEGYMQQVPGKACHLALVPREFQSVSLKQLTTGVHNLQTFIVLNRSDYICEGISPSILNLVELDDLFKRCMNLTTLKLDNTDIEELPQSIMSLSNLCFLGLSNTNIKRIPMEISNLVHLQTLEAKDCYYLEELPRTIEALTNLHYLDVRKEAGYVVMPRGIAKLTNLRRLATFNVGMDPLMHCGIEELKYMEHLKGCLEISGLVNVRNGIDAKEADIRSKDRIETLSLHWSDAKTILEGEDGAEIAEEVLLNLHPKHNLKELVIQDYPGNVFPIWMESSYFLTLVSVIFDHCYNCERLPDLGGLPLLRFFSIQKMHNVQTMNLSNSKLIPENSTRYPSLEQLNIWEMYELVNWVEINNRDFPCIHSLSISKCSNLRNIPKFTYLVELSIYSCAQFLEFMDLPSLQLLRIDSLHKTKIIRLPKNLLQLKKLEISHCPDLLSIEGLPEVKSIEIKVVRCPKFNLENNLNMKREETSVLA</sequence>
<dbReference type="SUPFAM" id="SSF52540">
    <property type="entry name" value="P-loop containing nucleoside triphosphate hydrolases"/>
    <property type="match status" value="1"/>
</dbReference>
<dbReference type="Pfam" id="PF25019">
    <property type="entry name" value="LRR_R13L1-DRL21"/>
    <property type="match status" value="1"/>
</dbReference>
<dbReference type="InterPro" id="IPR027417">
    <property type="entry name" value="P-loop_NTPase"/>
</dbReference>
<dbReference type="PRINTS" id="PR00364">
    <property type="entry name" value="DISEASERSIST"/>
</dbReference>
<evidence type="ECO:0000256" key="3">
    <source>
        <dbReference type="ARBA" id="ARBA00022821"/>
    </source>
</evidence>
<proteinExistence type="predicted"/>
<dbReference type="Pfam" id="PF00931">
    <property type="entry name" value="NB-ARC"/>
    <property type="match status" value="1"/>
</dbReference>
<feature type="domain" description="VQ" evidence="6">
    <location>
        <begin position="56"/>
        <end position="81"/>
    </location>
</feature>
<feature type="domain" description="Disease resistance protein winged helix" evidence="7">
    <location>
        <begin position="422"/>
        <end position="492"/>
    </location>
</feature>
<dbReference type="InterPro" id="IPR008889">
    <property type="entry name" value="VQ"/>
</dbReference>
<feature type="domain" description="R13L1/DRL21-like LRR repeat region" evidence="8">
    <location>
        <begin position="687"/>
        <end position="817"/>
    </location>
</feature>
<dbReference type="EMBL" id="JAMFTS010000001">
    <property type="protein sequence ID" value="KAJ4809749.1"/>
    <property type="molecule type" value="Genomic_DNA"/>
</dbReference>
<dbReference type="GO" id="GO:0002758">
    <property type="term" value="P:innate immune response-activating signaling pathway"/>
    <property type="evidence" value="ECO:0007669"/>
    <property type="project" value="UniProtKB-ARBA"/>
</dbReference>